<dbReference type="AlphaFoldDB" id="A0A933L425"/>
<feature type="domain" description="FIST C-domain" evidence="2">
    <location>
        <begin position="232"/>
        <end position="362"/>
    </location>
</feature>
<name>A0A933L425_9HYPH</name>
<proteinExistence type="predicted"/>
<dbReference type="EMBL" id="JACRAF010000035">
    <property type="protein sequence ID" value="MBI4922620.1"/>
    <property type="molecule type" value="Genomic_DNA"/>
</dbReference>
<sequence length="384" mass="41127">MQPHIRTAQSSALEARDAVREFHAAVEQLNTALVIFFCSSEYDLDAIADEMQRLFAGVQVVGCTTAGEIGPAGYMDHSLTGASFPGADFQAVSGMIDDLQQFDSAKGEAAAANLLGRLEGIEPKTSATNSFALLLIDGLSIREEPVTHVLQNVLGNLPLVGGSAGDGLAFGSTRVYLDGRFHSDSAVLTLVTTPLPFKVFKTQHFVAQDERMVVTEADAARRIVKEINGLPAAEEYARVLRLNAEDLDPGRFAASPVVVMIDGTSYVRSIKNANPDGSLTFFCAIENGLVLRVAKGVDLLENLAKMLNGIREDIGPPQLVLGCDCILRKLEIFQSPQRENIAEAFQRNNTIGFSTYGEQFNGVHVNQTLVGIAIGSDPTTAANA</sequence>
<dbReference type="SMART" id="SM01204">
    <property type="entry name" value="FIST_C"/>
    <property type="match status" value="1"/>
</dbReference>
<dbReference type="InterPro" id="IPR019494">
    <property type="entry name" value="FIST_C"/>
</dbReference>
<dbReference type="NCBIfam" id="NF041558">
    <property type="entry name" value="NosP"/>
    <property type="match status" value="1"/>
</dbReference>
<dbReference type="Proteomes" id="UP000782610">
    <property type="component" value="Unassembled WGS sequence"/>
</dbReference>
<protein>
    <submittedName>
        <fullName evidence="3">FIST C-terminal domain-containing protein</fullName>
    </submittedName>
</protein>
<reference evidence="3" key="1">
    <citation type="submission" date="2020-07" db="EMBL/GenBank/DDBJ databases">
        <title>Huge and variable diversity of episymbiotic CPR bacteria and DPANN archaea in groundwater ecosystems.</title>
        <authorList>
            <person name="He C.Y."/>
            <person name="Keren R."/>
            <person name="Whittaker M."/>
            <person name="Farag I.F."/>
            <person name="Doudna J."/>
            <person name="Cate J.H.D."/>
            <person name="Banfield J.F."/>
        </authorList>
    </citation>
    <scope>NUCLEOTIDE SEQUENCE</scope>
    <source>
        <strain evidence="3">NC_groundwater_1586_Pr3_B-0.1um_66_15</strain>
    </source>
</reference>
<evidence type="ECO:0000259" key="2">
    <source>
        <dbReference type="SMART" id="SM01204"/>
    </source>
</evidence>
<evidence type="ECO:0000259" key="1">
    <source>
        <dbReference type="SMART" id="SM00897"/>
    </source>
</evidence>
<dbReference type="SMART" id="SM00897">
    <property type="entry name" value="FIST"/>
    <property type="match status" value="1"/>
</dbReference>
<organism evidence="3 4">
    <name type="scientific">Devosia nanyangense</name>
    <dbReference type="NCBI Taxonomy" id="1228055"/>
    <lineage>
        <taxon>Bacteria</taxon>
        <taxon>Pseudomonadati</taxon>
        <taxon>Pseudomonadota</taxon>
        <taxon>Alphaproteobacteria</taxon>
        <taxon>Hyphomicrobiales</taxon>
        <taxon>Devosiaceae</taxon>
        <taxon>Devosia</taxon>
    </lineage>
</organism>
<accession>A0A933L425</accession>
<gene>
    <name evidence="3" type="ORF">HY834_12810</name>
</gene>
<evidence type="ECO:0000313" key="4">
    <source>
        <dbReference type="Proteomes" id="UP000782610"/>
    </source>
</evidence>
<dbReference type="Pfam" id="PF10442">
    <property type="entry name" value="FIST_C"/>
    <property type="match status" value="1"/>
</dbReference>
<evidence type="ECO:0000313" key="3">
    <source>
        <dbReference type="EMBL" id="MBI4922620.1"/>
    </source>
</evidence>
<dbReference type="InterPro" id="IPR013702">
    <property type="entry name" value="FIST_domain_N"/>
</dbReference>
<dbReference type="Pfam" id="PF08495">
    <property type="entry name" value="FIST"/>
    <property type="match status" value="1"/>
</dbReference>
<dbReference type="PANTHER" id="PTHR40252">
    <property type="entry name" value="BLR0328 PROTEIN"/>
    <property type="match status" value="1"/>
</dbReference>
<comment type="caution">
    <text evidence="3">The sequence shown here is derived from an EMBL/GenBank/DDBJ whole genome shotgun (WGS) entry which is preliminary data.</text>
</comment>
<feature type="domain" description="FIST" evidence="1">
    <location>
        <begin position="30"/>
        <end position="231"/>
    </location>
</feature>
<dbReference type="PANTHER" id="PTHR40252:SF2">
    <property type="entry name" value="BLR0328 PROTEIN"/>
    <property type="match status" value="1"/>
</dbReference>